<dbReference type="RefSeq" id="WP_147895420.1">
    <property type="nucleotide sequence ID" value="NZ_BAAANR010000001.1"/>
</dbReference>
<organism evidence="3 4">
    <name type="scientific">Microbacterium hatanonis</name>
    <dbReference type="NCBI Taxonomy" id="404366"/>
    <lineage>
        <taxon>Bacteria</taxon>
        <taxon>Bacillati</taxon>
        <taxon>Actinomycetota</taxon>
        <taxon>Actinomycetes</taxon>
        <taxon>Micrococcales</taxon>
        <taxon>Microbacteriaceae</taxon>
        <taxon>Microbacterium</taxon>
    </lineage>
</organism>
<dbReference type="SUPFAM" id="SSF51445">
    <property type="entry name" value="(Trans)glycosidases"/>
    <property type="match status" value="1"/>
</dbReference>
<evidence type="ECO:0000313" key="3">
    <source>
        <dbReference type="EMBL" id="TXK10245.1"/>
    </source>
</evidence>
<reference evidence="3 4" key="1">
    <citation type="submission" date="2019-08" db="EMBL/GenBank/DDBJ databases">
        <authorList>
            <person name="Dong K."/>
        </authorList>
    </citation>
    <scope>NUCLEOTIDE SEQUENCE [LARGE SCALE GENOMIC DNA]</scope>
    <source>
        <strain evidence="3 4">JCM14558</strain>
    </source>
</reference>
<evidence type="ECO:0000313" key="4">
    <source>
        <dbReference type="Proteomes" id="UP000321034"/>
    </source>
</evidence>
<dbReference type="Proteomes" id="UP000321034">
    <property type="component" value="Unassembled WGS sequence"/>
</dbReference>
<sequence length="272" mass="28375">MISTRIGSSLAALGIVACALVSCASVASPPPAAVPPPAAGVPDYQLGDAYPPDDRVTIVGRDRSAEPAEGLYSICYVNGFQTQPAERDEWPEELLLRSADGEPVIDPGWPDEVILDTGSTAKRQAIADIVGPWIEGCAASGFHAVEFDNLDTFTRTGGALTLEDNLALAAMLVDVAHGAGLAAGQKNAAEFASDLRGAAGFDFAVTEECAAYDECASYADVYGSAVIDIEYTDALPRTFDEMCADPGSPSSMVLRDRQLSAPGDPDHVFAVC</sequence>
<dbReference type="PANTHER" id="PTHR35273">
    <property type="entry name" value="ALPHA-1,4 POLYGALACTOSAMINIDASE, PUTATIVE (AFU_ORTHOLOGUE AFUA_3G07890)-RELATED"/>
    <property type="match status" value="1"/>
</dbReference>
<dbReference type="Gene3D" id="3.20.20.70">
    <property type="entry name" value="Aldolase class I"/>
    <property type="match status" value="1"/>
</dbReference>
<dbReference type="OrthoDB" id="319933at2"/>
<proteinExistence type="predicted"/>
<comment type="caution">
    <text evidence="3">The sequence shown here is derived from an EMBL/GenBank/DDBJ whole genome shotgun (WGS) entry which is preliminary data.</text>
</comment>
<dbReference type="InterPro" id="IPR013785">
    <property type="entry name" value="Aldolase_TIM"/>
</dbReference>
<dbReference type="Pfam" id="PF03537">
    <property type="entry name" value="Glyco_hydro_114"/>
    <property type="match status" value="1"/>
</dbReference>
<feature type="signal peptide" evidence="1">
    <location>
        <begin position="1"/>
        <end position="27"/>
    </location>
</feature>
<feature type="chain" id="PRO_5039433551" evidence="1">
    <location>
        <begin position="28"/>
        <end position="272"/>
    </location>
</feature>
<dbReference type="PANTHER" id="PTHR35273:SF2">
    <property type="entry name" value="ALPHA-GALACTOSIDASE"/>
    <property type="match status" value="1"/>
</dbReference>
<keyword evidence="4" id="KW-1185">Reference proteome</keyword>
<protein>
    <submittedName>
        <fullName evidence="3">Endo alpha-1,4 polygalactosaminidase</fullName>
    </submittedName>
</protein>
<name>A0A5C8HYS3_9MICO</name>
<dbReference type="PROSITE" id="PS51257">
    <property type="entry name" value="PROKAR_LIPOPROTEIN"/>
    <property type="match status" value="1"/>
</dbReference>
<gene>
    <name evidence="3" type="ORF">FVP77_15465</name>
</gene>
<dbReference type="AlphaFoldDB" id="A0A5C8HYS3"/>
<evidence type="ECO:0000256" key="1">
    <source>
        <dbReference type="SAM" id="SignalP"/>
    </source>
</evidence>
<dbReference type="InterPro" id="IPR017853">
    <property type="entry name" value="GH"/>
</dbReference>
<feature type="domain" description="Glycoside-hydrolase family GH114 TIM-barrel" evidence="2">
    <location>
        <begin position="43"/>
        <end position="260"/>
    </location>
</feature>
<dbReference type="EMBL" id="VRSV01000002">
    <property type="protein sequence ID" value="TXK10245.1"/>
    <property type="molecule type" value="Genomic_DNA"/>
</dbReference>
<keyword evidence="1" id="KW-0732">Signal</keyword>
<accession>A0A5C8HYS3</accession>
<evidence type="ECO:0000259" key="2">
    <source>
        <dbReference type="Pfam" id="PF03537"/>
    </source>
</evidence>
<dbReference type="InterPro" id="IPR004352">
    <property type="entry name" value="GH114_TIM-barrel"/>
</dbReference>